<protein>
    <submittedName>
        <fullName evidence="2">Uncharacterized protein</fullName>
    </submittedName>
</protein>
<reference evidence="2 3" key="1">
    <citation type="submission" date="2019-05" db="EMBL/GenBank/DDBJ databases">
        <title>Another draft genome of Portunus trituberculatus and its Hox gene families provides insights of decapod evolution.</title>
        <authorList>
            <person name="Jeong J.-H."/>
            <person name="Song I."/>
            <person name="Kim S."/>
            <person name="Choi T."/>
            <person name="Kim D."/>
            <person name="Ryu S."/>
            <person name="Kim W."/>
        </authorList>
    </citation>
    <scope>NUCLEOTIDE SEQUENCE [LARGE SCALE GENOMIC DNA]</scope>
    <source>
        <tissue evidence="2">Muscle</tissue>
    </source>
</reference>
<keyword evidence="3" id="KW-1185">Reference proteome</keyword>
<accession>A0A5B7FYR7</accession>
<proteinExistence type="predicted"/>
<sequence>MAGDGCGGRRVHHSLRSTKMRERWCGTSEEGEARVPTPLSPSPSFMARDDFSLLLFSRHDQGLHNTGSGSISLRKKVTLTSRHGGSTAPHEHGTQTLVPQRPFHDWLACCLQNRCGLLVTSRRQRRATYRPPI</sequence>
<evidence type="ECO:0000256" key="1">
    <source>
        <dbReference type="SAM" id="MobiDB-lite"/>
    </source>
</evidence>
<dbReference type="Proteomes" id="UP000324222">
    <property type="component" value="Unassembled WGS sequence"/>
</dbReference>
<gene>
    <name evidence="2" type="ORF">E2C01_044576</name>
</gene>
<dbReference type="AlphaFoldDB" id="A0A5B7FYR7"/>
<dbReference type="EMBL" id="VSRR010009705">
    <property type="protein sequence ID" value="MPC50746.1"/>
    <property type="molecule type" value="Genomic_DNA"/>
</dbReference>
<name>A0A5B7FYR7_PORTR</name>
<evidence type="ECO:0000313" key="2">
    <source>
        <dbReference type="EMBL" id="MPC50746.1"/>
    </source>
</evidence>
<comment type="caution">
    <text evidence="2">The sequence shown here is derived from an EMBL/GenBank/DDBJ whole genome shotgun (WGS) entry which is preliminary data.</text>
</comment>
<organism evidence="2 3">
    <name type="scientific">Portunus trituberculatus</name>
    <name type="common">Swimming crab</name>
    <name type="synonym">Neptunus trituberculatus</name>
    <dbReference type="NCBI Taxonomy" id="210409"/>
    <lineage>
        <taxon>Eukaryota</taxon>
        <taxon>Metazoa</taxon>
        <taxon>Ecdysozoa</taxon>
        <taxon>Arthropoda</taxon>
        <taxon>Crustacea</taxon>
        <taxon>Multicrustacea</taxon>
        <taxon>Malacostraca</taxon>
        <taxon>Eumalacostraca</taxon>
        <taxon>Eucarida</taxon>
        <taxon>Decapoda</taxon>
        <taxon>Pleocyemata</taxon>
        <taxon>Brachyura</taxon>
        <taxon>Eubrachyura</taxon>
        <taxon>Portunoidea</taxon>
        <taxon>Portunidae</taxon>
        <taxon>Portuninae</taxon>
        <taxon>Portunus</taxon>
    </lineage>
</organism>
<feature type="region of interest" description="Disordered" evidence="1">
    <location>
        <begin position="22"/>
        <end position="43"/>
    </location>
</feature>
<evidence type="ECO:0000313" key="3">
    <source>
        <dbReference type="Proteomes" id="UP000324222"/>
    </source>
</evidence>